<evidence type="ECO:0000313" key="3">
    <source>
        <dbReference type="EMBL" id="RUT05867.1"/>
    </source>
</evidence>
<dbReference type="Pfam" id="PF09967">
    <property type="entry name" value="DUF2201"/>
    <property type="match status" value="1"/>
</dbReference>
<name>A0AB37UCL6_9CYAN</name>
<dbReference type="RefSeq" id="WP_106170257.1">
    <property type="nucleotide sequence ID" value="NZ_JAVKZF010000004.1"/>
</dbReference>
<feature type="domain" description="VWA-like" evidence="1">
    <location>
        <begin position="247"/>
        <end position="372"/>
    </location>
</feature>
<reference evidence="3 4" key="1">
    <citation type="journal article" date="2019" name="Genome Biol. Evol.">
        <title>Day and night: Metabolic profiles and evolutionary relationships of six axenic non-marine cyanobacteria.</title>
        <authorList>
            <person name="Will S.E."/>
            <person name="Henke P."/>
            <person name="Boedeker C."/>
            <person name="Huang S."/>
            <person name="Brinkmann H."/>
            <person name="Rohde M."/>
            <person name="Jarek M."/>
            <person name="Friedl T."/>
            <person name="Seufert S."/>
            <person name="Schumacher M."/>
            <person name="Overmann J."/>
            <person name="Neumann-Schaal M."/>
            <person name="Petersen J."/>
        </authorList>
    </citation>
    <scope>NUCLEOTIDE SEQUENCE [LARGE SCALE GENOMIC DNA]</scope>
    <source>
        <strain evidence="3 4">SAG 39.79</strain>
    </source>
</reference>
<dbReference type="PANTHER" id="PTHR38730:SF1">
    <property type="entry name" value="SLL7028 PROTEIN"/>
    <property type="match status" value="1"/>
</dbReference>
<dbReference type="PANTHER" id="PTHR38730">
    <property type="entry name" value="SLL7028 PROTEIN"/>
    <property type="match status" value="1"/>
</dbReference>
<organism evidence="3 4">
    <name type="scientific">Chroococcidiopsis cubana SAG 39.79</name>
    <dbReference type="NCBI Taxonomy" id="388085"/>
    <lineage>
        <taxon>Bacteria</taxon>
        <taxon>Bacillati</taxon>
        <taxon>Cyanobacteriota</taxon>
        <taxon>Cyanophyceae</taxon>
        <taxon>Chroococcidiopsidales</taxon>
        <taxon>Chroococcidiopsidaceae</taxon>
        <taxon>Chroococcidiopsis</taxon>
    </lineage>
</organism>
<keyword evidence="3" id="KW-0378">Hydrolase</keyword>
<proteinExistence type="predicted"/>
<evidence type="ECO:0000259" key="2">
    <source>
        <dbReference type="Pfam" id="PF13203"/>
    </source>
</evidence>
<dbReference type="Pfam" id="PF13203">
    <property type="entry name" value="DUF2201_N"/>
    <property type="match status" value="1"/>
</dbReference>
<comment type="caution">
    <text evidence="3">The sequence shown here is derived from an EMBL/GenBank/DDBJ whole genome shotgun (WGS) entry which is preliminary data.</text>
</comment>
<dbReference type="InterPro" id="IPR025154">
    <property type="entry name" value="Put_metallopeptidase_dom"/>
</dbReference>
<evidence type="ECO:0000259" key="1">
    <source>
        <dbReference type="Pfam" id="PF09967"/>
    </source>
</evidence>
<dbReference type="Proteomes" id="UP000282574">
    <property type="component" value="Unassembled WGS sequence"/>
</dbReference>
<protein>
    <submittedName>
        <fullName evidence="3">Hydrolase</fullName>
    </submittedName>
</protein>
<dbReference type="InterPro" id="IPR018698">
    <property type="entry name" value="VWA-like_dom"/>
</dbReference>
<feature type="domain" description="Putative metallopeptidase" evidence="2">
    <location>
        <begin position="11"/>
        <end position="226"/>
    </location>
</feature>
<gene>
    <name evidence="3" type="ORF">DSM107010_53970</name>
</gene>
<dbReference type="AlphaFoldDB" id="A0AB37UCL6"/>
<keyword evidence="4" id="KW-1185">Reference proteome</keyword>
<accession>A0AB37UCL6</accession>
<dbReference type="GO" id="GO:0016787">
    <property type="term" value="F:hydrolase activity"/>
    <property type="evidence" value="ECO:0007669"/>
    <property type="project" value="UniProtKB-KW"/>
</dbReference>
<dbReference type="EMBL" id="RSCK01000072">
    <property type="protein sequence ID" value="RUT05867.1"/>
    <property type="molecule type" value="Genomic_DNA"/>
</dbReference>
<sequence>MNDVDQKSISASLLRLRSNSAFFATLALHAQFHPTQSIDTAATDGKDIFFNPEYLRSLPPAQQDGLLLHIVLHAALHHLSRRGIRDARRWNIAADIVVNGTVWQQGFELPPGELRVPHLEDFSVEEIYELLTNKECNCCGLATRDLIDNSPENCQDSLFQTRRAEIEAYWQIAYNRALTDSCSTERGKLPAGMKRELSLLTAPQIDWRSFLWRYLSKTPTDYVGYDRRFIGRGLYLESLEGESVQVYVAIDTSGSINNEQLRLFLSELQGILCAYPHISCDLYYADAEAYGPYPLDSKSIMPNPQGGGGTSFVPFFSKVQESWDGLTGGVCVYLTDGNGTFPERQPQLPVLWVVTPGGLDLSKFPFGETVRLLSV</sequence>
<evidence type="ECO:0000313" key="4">
    <source>
        <dbReference type="Proteomes" id="UP000282574"/>
    </source>
</evidence>